<evidence type="ECO:0000256" key="1">
    <source>
        <dbReference type="SAM" id="MobiDB-lite"/>
    </source>
</evidence>
<dbReference type="AlphaFoldDB" id="A0AAW5E033"/>
<dbReference type="EMBL" id="JAKTTI010000004">
    <property type="protein sequence ID" value="MCH1624635.1"/>
    <property type="molecule type" value="Genomic_DNA"/>
</dbReference>
<evidence type="ECO:0000313" key="3">
    <source>
        <dbReference type="Proteomes" id="UP001431131"/>
    </source>
</evidence>
<dbReference type="RefSeq" id="WP_240253213.1">
    <property type="nucleotide sequence ID" value="NZ_JAKTTI010000004.1"/>
</dbReference>
<name>A0AAW5E033_9BACI</name>
<organism evidence="2 3">
    <name type="scientific">Fredinandcohnia quinoae</name>
    <dbReference type="NCBI Taxonomy" id="2918902"/>
    <lineage>
        <taxon>Bacteria</taxon>
        <taxon>Bacillati</taxon>
        <taxon>Bacillota</taxon>
        <taxon>Bacilli</taxon>
        <taxon>Bacillales</taxon>
        <taxon>Bacillaceae</taxon>
        <taxon>Fredinandcohnia</taxon>
    </lineage>
</organism>
<protein>
    <submittedName>
        <fullName evidence="2">Uncharacterized protein</fullName>
    </submittedName>
</protein>
<proteinExistence type="predicted"/>
<feature type="region of interest" description="Disordered" evidence="1">
    <location>
        <begin position="64"/>
        <end position="88"/>
    </location>
</feature>
<dbReference type="Proteomes" id="UP001431131">
    <property type="component" value="Unassembled WGS sequence"/>
</dbReference>
<evidence type="ECO:0000313" key="2">
    <source>
        <dbReference type="EMBL" id="MCH1624635.1"/>
    </source>
</evidence>
<accession>A0AAW5E033</accession>
<keyword evidence="3" id="KW-1185">Reference proteome</keyword>
<reference evidence="2" key="1">
    <citation type="submission" date="2022-02" db="EMBL/GenBank/DDBJ databases">
        <title>Fredinandcohnia quinoae sp. nov. isolated from Chenopodium quinoa seeds.</title>
        <authorList>
            <person name="Saati-Santamaria Z."/>
            <person name="Flores-Felix J.D."/>
            <person name="Igual J.M."/>
            <person name="Velazquez E."/>
            <person name="Garcia-Fraile P."/>
            <person name="Martinez-Molina E."/>
        </authorList>
    </citation>
    <scope>NUCLEOTIDE SEQUENCE</scope>
    <source>
        <strain evidence="2">SECRCQ15</strain>
    </source>
</reference>
<sequence length="88" mass="10268">MEKTYKRSQAGLVQRINRPGDRWTAYQHDSLGNVIRSDYYDDTWETFGYGKNGTLVETANDHMTNRQNQVGQNNVNRKSYLDSVDQHL</sequence>
<feature type="compositionally biased region" description="Low complexity" evidence="1">
    <location>
        <begin position="65"/>
        <end position="77"/>
    </location>
</feature>
<comment type="caution">
    <text evidence="2">The sequence shown here is derived from an EMBL/GenBank/DDBJ whole genome shotgun (WGS) entry which is preliminary data.</text>
</comment>
<gene>
    <name evidence="2" type="ORF">MJG50_04795</name>
</gene>